<name>A0ABT1B052_9FLAO</name>
<proteinExistence type="predicted"/>
<evidence type="ECO:0000313" key="2">
    <source>
        <dbReference type="EMBL" id="MCO5725544.1"/>
    </source>
</evidence>
<evidence type="ECO:0000256" key="1">
    <source>
        <dbReference type="SAM" id="SignalP"/>
    </source>
</evidence>
<evidence type="ECO:0008006" key="4">
    <source>
        <dbReference type="Google" id="ProtNLM"/>
    </source>
</evidence>
<dbReference type="Proteomes" id="UP001206312">
    <property type="component" value="Unassembled WGS sequence"/>
</dbReference>
<dbReference type="RefSeq" id="WP_252741915.1">
    <property type="nucleotide sequence ID" value="NZ_JAMXIB010000010.1"/>
</dbReference>
<accession>A0ABT1B052</accession>
<evidence type="ECO:0000313" key="3">
    <source>
        <dbReference type="Proteomes" id="UP001206312"/>
    </source>
</evidence>
<dbReference type="EMBL" id="JAMXIB010000010">
    <property type="protein sequence ID" value="MCO5725544.1"/>
    <property type="molecule type" value="Genomic_DNA"/>
</dbReference>
<feature type="signal peptide" evidence="1">
    <location>
        <begin position="1"/>
        <end position="20"/>
    </location>
</feature>
<keyword evidence="3" id="KW-1185">Reference proteome</keyword>
<gene>
    <name evidence="2" type="ORF">NG653_11810</name>
</gene>
<sequence length="149" mass="17133">MRSNILLLLLALLSSYLSSAQIGEVVTGRKGTLIGTGNGKIDGLPELRLYKINGEDYYVITYRNSEYNTFIDLQSFGFYATPQELEFLYNFIRDGLKSEERRTLKVGESTLMTNRFLSRQVAVHVFQVGKPDTYFLLNQNWLDRLFGKK</sequence>
<feature type="chain" id="PRO_5046074071" description="DUF4369 domain-containing protein" evidence="1">
    <location>
        <begin position="21"/>
        <end position="149"/>
    </location>
</feature>
<keyword evidence="1" id="KW-0732">Signal</keyword>
<reference evidence="2 3" key="1">
    <citation type="submission" date="2022-06" db="EMBL/GenBank/DDBJ databases">
        <authorList>
            <person name="Xuan X."/>
        </authorList>
    </citation>
    <scope>NUCLEOTIDE SEQUENCE [LARGE SCALE GENOMIC DNA]</scope>
    <source>
        <strain evidence="2 3">2V75</strain>
    </source>
</reference>
<organism evidence="2 3">
    <name type="scientific">Robiginitalea marina</name>
    <dbReference type="NCBI Taxonomy" id="2954105"/>
    <lineage>
        <taxon>Bacteria</taxon>
        <taxon>Pseudomonadati</taxon>
        <taxon>Bacteroidota</taxon>
        <taxon>Flavobacteriia</taxon>
        <taxon>Flavobacteriales</taxon>
        <taxon>Flavobacteriaceae</taxon>
        <taxon>Robiginitalea</taxon>
    </lineage>
</organism>
<protein>
    <recommendedName>
        <fullName evidence="4">DUF4369 domain-containing protein</fullName>
    </recommendedName>
</protein>
<comment type="caution">
    <text evidence="2">The sequence shown here is derived from an EMBL/GenBank/DDBJ whole genome shotgun (WGS) entry which is preliminary data.</text>
</comment>